<organism evidence="8">
    <name type="scientific">Centropages dorsispinatus</name>
    <dbReference type="NCBI Taxonomy" id="1239308"/>
    <lineage>
        <taxon>Eukaryota</taxon>
        <taxon>Metazoa</taxon>
        <taxon>Ecdysozoa</taxon>
        <taxon>Arthropoda</taxon>
        <taxon>Crustacea</taxon>
        <taxon>Multicrustacea</taxon>
        <taxon>Hexanauplia</taxon>
        <taxon>Copepoda</taxon>
        <taxon>Calanoida</taxon>
        <taxon>Centropagidae</taxon>
        <taxon>Centropages</taxon>
    </lineage>
</organism>
<dbReference type="Gene3D" id="1.10.10.1410">
    <property type="match status" value="1"/>
</dbReference>
<dbReference type="InterPro" id="IPR038716">
    <property type="entry name" value="P1/P2_N_sf"/>
</dbReference>
<sequence length="112" mass="11250">MSNSELACTYAALILADDDIAVTGEKITTILKAAGVDFESYWPGLFAKALESADLKALITNVGSGVGAAPAAGGAAPAAGGAAPAADAPKAEAKKEEEEEEEDDDMGFGLFD</sequence>
<accession>A0A0U2IGI0</accession>
<evidence type="ECO:0000256" key="5">
    <source>
        <dbReference type="ARBA" id="ARBA00041116"/>
    </source>
</evidence>
<dbReference type="HAMAP" id="MF_01478">
    <property type="entry name" value="Ribosomal_L12_arch"/>
    <property type="match status" value="1"/>
</dbReference>
<feature type="compositionally biased region" description="Acidic residues" evidence="7">
    <location>
        <begin position="97"/>
        <end position="106"/>
    </location>
</feature>
<evidence type="ECO:0000256" key="3">
    <source>
        <dbReference type="ARBA" id="ARBA00022980"/>
    </source>
</evidence>
<dbReference type="GO" id="GO:0030295">
    <property type="term" value="F:protein kinase activator activity"/>
    <property type="evidence" value="ECO:0007669"/>
    <property type="project" value="TreeGrafter"/>
</dbReference>
<evidence type="ECO:0000256" key="6">
    <source>
        <dbReference type="ARBA" id="ARBA00042918"/>
    </source>
</evidence>
<dbReference type="GO" id="GO:0043021">
    <property type="term" value="F:ribonucleoprotein complex binding"/>
    <property type="evidence" value="ECO:0007669"/>
    <property type="project" value="TreeGrafter"/>
</dbReference>
<dbReference type="GO" id="GO:0022625">
    <property type="term" value="C:cytosolic large ribosomal subunit"/>
    <property type="evidence" value="ECO:0007669"/>
    <property type="project" value="TreeGrafter"/>
</dbReference>
<feature type="region of interest" description="Disordered" evidence="7">
    <location>
        <begin position="67"/>
        <end position="112"/>
    </location>
</feature>
<dbReference type="Pfam" id="PF00428">
    <property type="entry name" value="Ribosomal_60s"/>
    <property type="match status" value="1"/>
</dbReference>
<evidence type="ECO:0000256" key="2">
    <source>
        <dbReference type="ARBA" id="ARBA00005436"/>
    </source>
</evidence>
<comment type="similarity">
    <text evidence="2">Belongs to the eukaryotic ribosomal protein P1/P2 family.</text>
</comment>
<reference evidence="8" key="1">
    <citation type="journal article" date="2015" name="Sci. Rep.">
        <title>Spliced leader RNA trans-splicing discovered in copepods.</title>
        <authorList>
            <person name="Yang F."/>
            <person name="Xu D."/>
            <person name="Zhuang Y."/>
            <person name="Yi X."/>
            <person name="Huang Y."/>
            <person name="Chen H."/>
            <person name="Lin S."/>
            <person name="Campbell D.A."/>
            <person name="Sturm N.R."/>
            <person name="Liu G."/>
            <person name="Zhang H."/>
        </authorList>
    </citation>
    <scope>NUCLEOTIDE SEQUENCE</scope>
</reference>
<dbReference type="FunFam" id="1.10.10.1410:FF:000001">
    <property type="entry name" value="60S acidic ribosomal protein P1"/>
    <property type="match status" value="1"/>
</dbReference>
<dbReference type="EMBL" id="KT755193">
    <property type="protein sequence ID" value="ALS05027.1"/>
    <property type="molecule type" value="mRNA"/>
</dbReference>
<dbReference type="PANTHER" id="PTHR45696:SF10">
    <property type="entry name" value="LARGE RIBOSOMAL SUBUNIT PROTEIN P1"/>
    <property type="match status" value="1"/>
</dbReference>
<dbReference type="GO" id="GO:0003735">
    <property type="term" value="F:structural constituent of ribosome"/>
    <property type="evidence" value="ECO:0007669"/>
    <property type="project" value="InterPro"/>
</dbReference>
<protein>
    <recommendedName>
        <fullName evidence="5">Large ribosomal subunit protein P1</fullName>
    </recommendedName>
    <alternativeName>
        <fullName evidence="6">60S acidic ribosomal protein P1</fullName>
    </alternativeName>
</protein>
<dbReference type="AlphaFoldDB" id="A0A0U2IGI0"/>
<comment type="function">
    <text evidence="1">Plays an important role in the elongation step of protein synthesis.</text>
</comment>
<dbReference type="PRINTS" id="PR00456">
    <property type="entry name" value="RIBOSOMALP2"/>
</dbReference>
<dbReference type="CDD" id="cd05831">
    <property type="entry name" value="Ribosomal_P1"/>
    <property type="match status" value="1"/>
</dbReference>
<dbReference type="PANTHER" id="PTHR45696">
    <property type="entry name" value="60S ACIDIC RIBOSOMAL PROTEIN P1"/>
    <property type="match status" value="1"/>
</dbReference>
<evidence type="ECO:0000256" key="4">
    <source>
        <dbReference type="ARBA" id="ARBA00023274"/>
    </source>
</evidence>
<dbReference type="InterPro" id="IPR001859">
    <property type="entry name" value="Ribosomal_P1/P2_euk"/>
</dbReference>
<evidence type="ECO:0000313" key="8">
    <source>
        <dbReference type="EMBL" id="ALS05027.1"/>
    </source>
</evidence>
<keyword evidence="3 8" id="KW-0689">Ribosomal protein</keyword>
<dbReference type="InterPro" id="IPR027534">
    <property type="entry name" value="Ribosomal_P1/P2"/>
</dbReference>
<dbReference type="GO" id="GO:0006414">
    <property type="term" value="P:translational elongation"/>
    <property type="evidence" value="ECO:0007669"/>
    <property type="project" value="InterPro"/>
</dbReference>
<proteinExistence type="evidence at transcript level"/>
<evidence type="ECO:0000256" key="7">
    <source>
        <dbReference type="SAM" id="MobiDB-lite"/>
    </source>
</evidence>
<feature type="compositionally biased region" description="Low complexity" evidence="7">
    <location>
        <begin position="68"/>
        <end position="88"/>
    </location>
</feature>
<name>A0A0U2IGI0_9MAXI</name>
<dbReference type="GO" id="GO:0002181">
    <property type="term" value="P:cytoplasmic translation"/>
    <property type="evidence" value="ECO:0007669"/>
    <property type="project" value="TreeGrafter"/>
</dbReference>
<evidence type="ECO:0000256" key="1">
    <source>
        <dbReference type="ARBA" id="ARBA00003362"/>
    </source>
</evidence>
<keyword evidence="4" id="KW-0687">Ribonucleoprotein</keyword>